<sequence length="725" mass="78638">MRRLLKLQTWTLRGTTAADASFVLLAATVLVPLVLFAGASWMAYGETQRQYEERVSRTLDLLYVGARATFETQQLVVSNVLGLIDDFSDGEIRQNEARLHEQLQHLVRRLPQVEDVFVLDRNGLPLVAANVYPLPANVSAADRPYFIAHRDGREARYVSETFRSRIKGSEIFQYSERRLRPDGGFDGVVLVAIPPAYFGKLFEQAAEADHYTTSLIRADGELLARFPAYTGSVTRLEASSSFMRAIAASPDGGRYSTPSGAFDGIARTVVYRKLPDLPVYVAVGVARDAMLQAWLHRMGSHLLFGLPATLALFALALLASRRAARQGETLERLREEQIKRTAAEESLRQSQKMTAVGQLTAGIAHDFNNLLTGIGGAIEMIGRRVPEPTPEVVRFLELARTGVARAATLTQRMLAFSRQQPLQIEAIDANRLVTGMSELLRRTLGETVQIETVLSGGLWRAKADPTQLEAAVLNLAINARDAMPGGGTLTIETANAHLDDAYAAANAEVTPGQFVMIAVSDTGTGMDQQTIARAFEPFFTTKERGQGTGLGLSMTFGYVKQIGGHLKIYSELGHGTTVKLYLPRAHMEVRALPELAPAASVASGTGPITLVVEDDPVVRDFAVAACRECGCSVYEAGDGEQALRILEQHGDIQLLFTDVGLPGGMNGRQLAGLATTRRPDLKVLYMTGYTANAIVHHGVIDAGVNFLGKPFSVSALAAKIKGMGF</sequence>
<dbReference type="Pfam" id="PF02518">
    <property type="entry name" value="HATPase_c"/>
    <property type="match status" value="1"/>
</dbReference>
<dbReference type="Proteomes" id="UP001198862">
    <property type="component" value="Unassembled WGS sequence"/>
</dbReference>
<reference evidence="8 9" key="1">
    <citation type="submission" date="2021-11" db="EMBL/GenBank/DDBJ databases">
        <authorList>
            <person name="Lee D.-H."/>
            <person name="Kim S.-B."/>
        </authorList>
    </citation>
    <scope>NUCLEOTIDE SEQUENCE [LARGE SCALE GENOMIC DNA]</scope>
    <source>
        <strain evidence="8 9">KCTC 52223</strain>
    </source>
</reference>
<dbReference type="InterPro" id="IPR011006">
    <property type="entry name" value="CheY-like_superfamily"/>
</dbReference>
<keyword evidence="3 4" id="KW-0597">Phosphoprotein</keyword>
<evidence type="ECO:0000256" key="4">
    <source>
        <dbReference type="PROSITE-ProRule" id="PRU00169"/>
    </source>
</evidence>
<dbReference type="EMBL" id="JAJISD010000001">
    <property type="protein sequence ID" value="MCC8428243.1"/>
    <property type="molecule type" value="Genomic_DNA"/>
</dbReference>
<evidence type="ECO:0000259" key="7">
    <source>
        <dbReference type="PROSITE" id="PS50110"/>
    </source>
</evidence>
<dbReference type="InterPro" id="IPR036890">
    <property type="entry name" value="HATPase_C_sf"/>
</dbReference>
<gene>
    <name evidence="8" type="ORF">LJ725_04650</name>
</gene>
<dbReference type="Pfam" id="PF00072">
    <property type="entry name" value="Response_reg"/>
    <property type="match status" value="1"/>
</dbReference>
<dbReference type="PROSITE" id="PS50109">
    <property type="entry name" value="HIS_KIN"/>
    <property type="match status" value="1"/>
</dbReference>
<dbReference type="PANTHER" id="PTHR43065:SF49">
    <property type="entry name" value="HISTIDINE KINASE"/>
    <property type="match status" value="1"/>
</dbReference>
<dbReference type="PRINTS" id="PR00344">
    <property type="entry name" value="BCTRLSENSOR"/>
</dbReference>
<keyword evidence="5" id="KW-1133">Transmembrane helix</keyword>
<dbReference type="InterPro" id="IPR003594">
    <property type="entry name" value="HATPase_dom"/>
</dbReference>
<keyword evidence="5" id="KW-0812">Transmembrane</keyword>
<feature type="transmembrane region" description="Helical" evidence="5">
    <location>
        <begin position="20"/>
        <end position="44"/>
    </location>
</feature>
<dbReference type="SMART" id="SM00448">
    <property type="entry name" value="REC"/>
    <property type="match status" value="1"/>
</dbReference>
<evidence type="ECO:0000259" key="6">
    <source>
        <dbReference type="PROSITE" id="PS50109"/>
    </source>
</evidence>
<dbReference type="SMART" id="SM00387">
    <property type="entry name" value="HATPase_c"/>
    <property type="match status" value="1"/>
</dbReference>
<comment type="catalytic activity">
    <reaction evidence="1">
        <text>ATP + protein L-histidine = ADP + protein N-phospho-L-histidine.</text>
        <dbReference type="EC" id="2.7.13.3"/>
    </reaction>
</comment>
<dbReference type="Pfam" id="PF00512">
    <property type="entry name" value="HisKA"/>
    <property type="match status" value="1"/>
</dbReference>
<dbReference type="SUPFAM" id="SSF55874">
    <property type="entry name" value="ATPase domain of HSP90 chaperone/DNA topoisomerase II/histidine kinase"/>
    <property type="match status" value="1"/>
</dbReference>
<dbReference type="SUPFAM" id="SSF52172">
    <property type="entry name" value="CheY-like"/>
    <property type="match status" value="1"/>
</dbReference>
<evidence type="ECO:0000313" key="8">
    <source>
        <dbReference type="EMBL" id="MCC8428243.1"/>
    </source>
</evidence>
<dbReference type="CDD" id="cd00082">
    <property type="entry name" value="HisKA"/>
    <property type="match status" value="1"/>
</dbReference>
<dbReference type="CDD" id="cd12915">
    <property type="entry name" value="PDC2_DGC_like"/>
    <property type="match status" value="1"/>
</dbReference>
<dbReference type="Gene3D" id="3.30.565.10">
    <property type="entry name" value="Histidine kinase-like ATPase, C-terminal domain"/>
    <property type="match status" value="1"/>
</dbReference>
<dbReference type="CDD" id="cd12914">
    <property type="entry name" value="PDC1_DGC_like"/>
    <property type="match status" value="1"/>
</dbReference>
<comment type="caution">
    <text evidence="8">The sequence shown here is derived from an EMBL/GenBank/DDBJ whole genome shotgun (WGS) entry which is preliminary data.</text>
</comment>
<dbReference type="PANTHER" id="PTHR43065">
    <property type="entry name" value="SENSOR HISTIDINE KINASE"/>
    <property type="match status" value="1"/>
</dbReference>
<dbReference type="Gene3D" id="3.40.50.2300">
    <property type="match status" value="1"/>
</dbReference>
<dbReference type="Gene3D" id="1.10.287.130">
    <property type="match status" value="1"/>
</dbReference>
<dbReference type="InterPro" id="IPR003661">
    <property type="entry name" value="HisK_dim/P_dom"/>
</dbReference>
<dbReference type="PROSITE" id="PS50110">
    <property type="entry name" value="RESPONSE_REGULATORY"/>
    <property type="match status" value="1"/>
</dbReference>
<evidence type="ECO:0000256" key="5">
    <source>
        <dbReference type="SAM" id="Phobius"/>
    </source>
</evidence>
<dbReference type="InterPro" id="IPR005467">
    <property type="entry name" value="His_kinase_dom"/>
</dbReference>
<dbReference type="SMART" id="SM00388">
    <property type="entry name" value="HisKA"/>
    <property type="match status" value="1"/>
</dbReference>
<dbReference type="SUPFAM" id="SSF47384">
    <property type="entry name" value="Homodimeric domain of signal transducing histidine kinase"/>
    <property type="match status" value="1"/>
</dbReference>
<dbReference type="RefSeq" id="WP_230549438.1">
    <property type="nucleotide sequence ID" value="NZ_JAJISD010000001.1"/>
</dbReference>
<dbReference type="InterPro" id="IPR036097">
    <property type="entry name" value="HisK_dim/P_sf"/>
</dbReference>
<evidence type="ECO:0000256" key="1">
    <source>
        <dbReference type="ARBA" id="ARBA00000085"/>
    </source>
</evidence>
<feature type="domain" description="Histidine kinase" evidence="6">
    <location>
        <begin position="362"/>
        <end position="586"/>
    </location>
</feature>
<feature type="domain" description="Response regulatory" evidence="7">
    <location>
        <begin position="608"/>
        <end position="724"/>
    </location>
</feature>
<feature type="modified residue" description="4-aspartylphosphate" evidence="4">
    <location>
        <position position="658"/>
    </location>
</feature>
<dbReference type="InterPro" id="IPR004358">
    <property type="entry name" value="Sig_transdc_His_kin-like_C"/>
</dbReference>
<dbReference type="InterPro" id="IPR001789">
    <property type="entry name" value="Sig_transdc_resp-reg_receiver"/>
</dbReference>
<accession>A0ABS8KQA6</accession>
<protein>
    <recommendedName>
        <fullName evidence="2">histidine kinase</fullName>
        <ecNumber evidence="2">2.7.13.3</ecNumber>
    </recommendedName>
</protein>
<dbReference type="EC" id="2.7.13.3" evidence="2"/>
<keyword evidence="5" id="KW-0472">Membrane</keyword>
<keyword evidence="9" id="KW-1185">Reference proteome</keyword>
<evidence type="ECO:0000313" key="9">
    <source>
        <dbReference type="Proteomes" id="UP001198862"/>
    </source>
</evidence>
<evidence type="ECO:0000256" key="3">
    <source>
        <dbReference type="ARBA" id="ARBA00022553"/>
    </source>
</evidence>
<proteinExistence type="predicted"/>
<organism evidence="8 9">
    <name type="scientific">Reyranella aquatilis</name>
    <dbReference type="NCBI Taxonomy" id="2035356"/>
    <lineage>
        <taxon>Bacteria</taxon>
        <taxon>Pseudomonadati</taxon>
        <taxon>Pseudomonadota</taxon>
        <taxon>Alphaproteobacteria</taxon>
        <taxon>Hyphomicrobiales</taxon>
        <taxon>Reyranellaceae</taxon>
        <taxon>Reyranella</taxon>
    </lineage>
</organism>
<evidence type="ECO:0000256" key="2">
    <source>
        <dbReference type="ARBA" id="ARBA00012438"/>
    </source>
</evidence>
<dbReference type="Gene3D" id="3.30.450.20">
    <property type="entry name" value="PAS domain"/>
    <property type="match status" value="2"/>
</dbReference>
<name>A0ABS8KQA6_9HYPH</name>